<evidence type="ECO:0000313" key="2">
    <source>
        <dbReference type="EMBL" id="QOG26865.1"/>
    </source>
</evidence>
<organism evidence="2 3">
    <name type="scientific">Enterococcus gallinarum</name>
    <dbReference type="NCBI Taxonomy" id="1353"/>
    <lineage>
        <taxon>Bacteria</taxon>
        <taxon>Bacillati</taxon>
        <taxon>Bacillota</taxon>
        <taxon>Bacilli</taxon>
        <taxon>Lactobacillales</taxon>
        <taxon>Enterococcaceae</taxon>
        <taxon>Enterococcus</taxon>
    </lineage>
</organism>
<dbReference type="PIRSF" id="PIRSF011911">
    <property type="entry name" value="A118_put_portal"/>
    <property type="match status" value="1"/>
</dbReference>
<dbReference type="NCBIfam" id="TIGR01542">
    <property type="entry name" value="A118_put_portal"/>
    <property type="match status" value="1"/>
</dbReference>
<dbReference type="RefSeq" id="WP_162787481.1">
    <property type="nucleotide sequence ID" value="NZ_CP050485.1"/>
</dbReference>
<dbReference type="Proteomes" id="UP000516696">
    <property type="component" value="Chromosome"/>
</dbReference>
<accession>A0AAE7MNT3</accession>
<sequence>MGLIQSIKSIFRKGAEAILPVQSLNSILDHPKINLDSEEYNRIIESLRYYEGKHDDIQFKNSNGKVKKRPFSSINMMKKVAGQYATVVFNEQCEIEVDGDAKEFIEKVFEHNDFKKNFAKYLEPMFALGGLACRPYLDKKTNQIEFSWALADAFYPLDSNSNNISECAIPFRTIRTEGGKQVYYTLLEFHEWQENGMYTVTNELYRSEMPEIVGSQVNLSLLYDDLEPQSTFNTGVLSRPLFAYLKTSGFNNISPYSQLGLGVCDNCKKTLDRINRTFDEFNEEIRRGKRRIAASEMLLKSRVENGQVKMYFDDDEDTFQIIPGANMDDYTIKDLTTSIRTTEYVAAINHHLRTLEMETNLSSGTFSFDSSGKLSTKTATEVVSENSQTYQTRSMQITNIEKFVKELVVTVCELGKSLNVYDGSIPSFDDIGVNFDDGAFTSTSEKLTFYQQLITLGYPVNKAFEKILNLPEDEAMKLYQLGLRQNADKLSGMMSNAGLPEEME</sequence>
<reference evidence="2 3" key="1">
    <citation type="submission" date="2020-03" db="EMBL/GenBank/DDBJ databases">
        <title>Characterization of ganglioside-mimicking enterococci.</title>
        <authorList>
            <person name="Patry R.T."/>
            <person name="Nothaft H."/>
            <person name="Bridger R."/>
            <person name="Shajahan A."/>
            <person name="Huynh S."/>
            <person name="Sanchez S."/>
            <person name="Azadi P."/>
            <person name="Cooper K."/>
            <person name="Miller W.G."/>
            <person name="Parker C.T."/>
            <person name="Wells L."/>
            <person name="Szymanski C.M."/>
        </authorList>
    </citation>
    <scope>NUCLEOTIDE SEQUENCE [LARGE SCALE GENOMIC DNA]</scope>
    <source>
        <strain evidence="2 3">EGM181</strain>
    </source>
</reference>
<name>A0AAE7MNT3_ENTGA</name>
<dbReference type="Pfam" id="PF05133">
    <property type="entry name" value="SPP1_portal"/>
    <property type="match status" value="1"/>
</dbReference>
<evidence type="ECO:0000313" key="3">
    <source>
        <dbReference type="Proteomes" id="UP000516696"/>
    </source>
</evidence>
<gene>
    <name evidence="2" type="ORF">EGM181_06145</name>
</gene>
<keyword evidence="1" id="KW-0175">Coiled coil</keyword>
<protein>
    <submittedName>
        <fullName evidence="2">Phage portal protein</fullName>
    </submittedName>
</protein>
<dbReference type="InterPro" id="IPR021145">
    <property type="entry name" value="Portal_protein_SPP1_Gp6-like"/>
</dbReference>
<evidence type="ECO:0000256" key="1">
    <source>
        <dbReference type="SAM" id="Coils"/>
    </source>
</evidence>
<dbReference type="AlphaFoldDB" id="A0AAE7MNT3"/>
<proteinExistence type="predicted"/>
<feature type="coiled-coil region" evidence="1">
    <location>
        <begin position="264"/>
        <end position="291"/>
    </location>
</feature>
<dbReference type="EMBL" id="CP050485">
    <property type="protein sequence ID" value="QOG26865.1"/>
    <property type="molecule type" value="Genomic_DNA"/>
</dbReference>
<dbReference type="InterPro" id="IPR006432">
    <property type="entry name" value="Phage_portal_A118-type"/>
</dbReference>